<name>A0ABM7YTB8_9BURK</name>
<dbReference type="CDD" id="cd02216">
    <property type="entry name" value="cupin_GDO-like_N"/>
    <property type="match status" value="1"/>
</dbReference>
<dbReference type="PANTHER" id="PTHR41517:SF1">
    <property type="entry name" value="CUPIN"/>
    <property type="match status" value="1"/>
</dbReference>
<dbReference type="EMBL" id="AP025730">
    <property type="protein sequence ID" value="BDI07886.1"/>
    <property type="molecule type" value="Genomic_DNA"/>
</dbReference>
<dbReference type="CDD" id="cd06992">
    <property type="entry name" value="cupin_GDO-like_C"/>
    <property type="match status" value="1"/>
</dbReference>
<keyword evidence="5" id="KW-1185">Reference proteome</keyword>
<evidence type="ECO:0000259" key="3">
    <source>
        <dbReference type="Pfam" id="PF07883"/>
    </source>
</evidence>
<keyword evidence="1" id="KW-0223">Dioxygenase</keyword>
<dbReference type="InterPro" id="IPR047183">
    <property type="entry name" value="GDO-like"/>
</dbReference>
<reference evidence="4" key="1">
    <citation type="submission" date="2022-04" db="EMBL/GenBank/DDBJ databases">
        <title>Whole genome sequence of Sphaerotilus sp. FB-5.</title>
        <authorList>
            <person name="Takeda M."/>
            <person name="Narihara S."/>
            <person name="Akimoto M."/>
            <person name="Akimoto R."/>
            <person name="Nishiyashiki S."/>
            <person name="Murakami T."/>
        </authorList>
    </citation>
    <scope>NUCLEOTIDE SEQUENCE</scope>
    <source>
        <strain evidence="4">FB-5</strain>
    </source>
</reference>
<dbReference type="InterPro" id="IPR014710">
    <property type="entry name" value="RmlC-like_jellyroll"/>
</dbReference>
<organism evidence="4 5">
    <name type="scientific">Sphaerotilus microaerophilus</name>
    <dbReference type="NCBI Taxonomy" id="2914710"/>
    <lineage>
        <taxon>Bacteria</taxon>
        <taxon>Pseudomonadati</taxon>
        <taxon>Pseudomonadota</taxon>
        <taxon>Betaproteobacteria</taxon>
        <taxon>Burkholderiales</taxon>
        <taxon>Sphaerotilaceae</taxon>
        <taxon>Sphaerotilus</taxon>
    </lineage>
</organism>
<evidence type="ECO:0000313" key="5">
    <source>
        <dbReference type="Proteomes" id="UP001057498"/>
    </source>
</evidence>
<dbReference type="RefSeq" id="WP_251971039.1">
    <property type="nucleotide sequence ID" value="NZ_AP025730.1"/>
</dbReference>
<evidence type="ECO:0000313" key="4">
    <source>
        <dbReference type="EMBL" id="BDI07886.1"/>
    </source>
</evidence>
<dbReference type="Proteomes" id="UP001057498">
    <property type="component" value="Chromosome"/>
</dbReference>
<dbReference type="Gene3D" id="2.60.120.10">
    <property type="entry name" value="Jelly Rolls"/>
    <property type="match status" value="1"/>
</dbReference>
<dbReference type="Pfam" id="PF07883">
    <property type="entry name" value="Cupin_2"/>
    <property type="match status" value="1"/>
</dbReference>
<dbReference type="InterPro" id="IPR011051">
    <property type="entry name" value="RmlC_Cupin_sf"/>
</dbReference>
<dbReference type="PANTHER" id="PTHR41517">
    <property type="entry name" value="1,2-DIOXYGENASE PROTEIN-RELATED"/>
    <property type="match status" value="1"/>
</dbReference>
<sequence length="348" mass="37952">MSHALGTVADLPPDYYNGLVSRNLMPLWPSLRAALPYGIPSRNTQPTLWRYADVRPELMRAGELTPIEKAERRVLVLCNPGLGLDTLRATPTIYIGLQLILPGETAPNHKHTPSAVRFVVEGHGGYTVVRGERLPMERGDLILTPPGLWHQHGHDGDGPVIWLDALDLPLVYGIEASYCTEAPLQTITDPLNSGTVRFRQGGVVPYGSLQRQRQDYPLLRFPWTAVRATLAELARVTPKGEAVHLAYVNPETGQECLPTLGFSALMLRPGEELRLPRRSASACFHVVEGGGMALIDGKALSFGEKDTLAAPTHAEITLSNASASQPACLFMVDDAPLHRKLGIYEVLG</sequence>
<proteinExistence type="predicted"/>
<dbReference type="SUPFAM" id="SSF51182">
    <property type="entry name" value="RmlC-like cupins"/>
    <property type="match status" value="1"/>
</dbReference>
<accession>A0ABM7YTB8</accession>
<evidence type="ECO:0000256" key="2">
    <source>
        <dbReference type="ARBA" id="ARBA00023002"/>
    </source>
</evidence>
<dbReference type="InterPro" id="IPR013096">
    <property type="entry name" value="Cupin_2"/>
</dbReference>
<evidence type="ECO:0000256" key="1">
    <source>
        <dbReference type="ARBA" id="ARBA00022964"/>
    </source>
</evidence>
<keyword evidence="2" id="KW-0560">Oxidoreductase</keyword>
<gene>
    <name evidence="4" type="ORF">CATMQ487_48560</name>
</gene>
<protein>
    <submittedName>
        <fullName evidence="4">Gentisate 1,2-dioxygenase</fullName>
    </submittedName>
</protein>
<feature type="domain" description="Cupin type-2" evidence="3">
    <location>
        <begin position="97"/>
        <end position="164"/>
    </location>
</feature>